<evidence type="ECO:0000256" key="4">
    <source>
        <dbReference type="ARBA" id="ARBA00023004"/>
    </source>
</evidence>
<dbReference type="InterPro" id="IPR050377">
    <property type="entry name" value="Radical_SAM_PqqE_MftC-like"/>
</dbReference>
<protein>
    <submittedName>
        <fullName evidence="7">His-Xaa-Ser system radical SAM maturase HxsC</fullName>
    </submittedName>
</protein>
<dbReference type="SFLD" id="SFLDG01103">
    <property type="entry name" value="Uncharacterised_Radical_SAM_Su"/>
    <property type="match status" value="1"/>
</dbReference>
<keyword evidence="8" id="KW-1185">Reference proteome</keyword>
<dbReference type="EMBL" id="BKAU01000002">
    <property type="protein sequence ID" value="GEP96122.1"/>
    <property type="molecule type" value="Genomic_DNA"/>
</dbReference>
<evidence type="ECO:0000313" key="8">
    <source>
        <dbReference type="Proteomes" id="UP000321436"/>
    </source>
</evidence>
<dbReference type="SUPFAM" id="SSF102114">
    <property type="entry name" value="Radical SAM enzymes"/>
    <property type="match status" value="1"/>
</dbReference>
<reference evidence="7 8" key="1">
    <citation type="submission" date="2019-07" db="EMBL/GenBank/DDBJ databases">
        <title>Whole genome shotgun sequence of Chitinophaga cymbidii NBRC 109752.</title>
        <authorList>
            <person name="Hosoyama A."/>
            <person name="Uohara A."/>
            <person name="Ohji S."/>
            <person name="Ichikawa N."/>
        </authorList>
    </citation>
    <scope>NUCLEOTIDE SEQUENCE [LARGE SCALE GENOMIC DNA]</scope>
    <source>
        <strain evidence="7 8">NBRC 109752</strain>
    </source>
</reference>
<keyword evidence="4" id="KW-0408">Iron</keyword>
<dbReference type="OrthoDB" id="9810775at2"/>
<evidence type="ECO:0000256" key="5">
    <source>
        <dbReference type="ARBA" id="ARBA00023014"/>
    </source>
</evidence>
<proteinExistence type="predicted"/>
<dbReference type="GO" id="GO:0046872">
    <property type="term" value="F:metal ion binding"/>
    <property type="evidence" value="ECO:0007669"/>
    <property type="project" value="UniProtKB-KW"/>
</dbReference>
<keyword evidence="2" id="KW-0949">S-adenosyl-L-methionine</keyword>
<dbReference type="Gene3D" id="3.20.20.70">
    <property type="entry name" value="Aldolase class I"/>
    <property type="match status" value="1"/>
</dbReference>
<comment type="cofactor">
    <cofactor evidence="1">
        <name>[4Fe-4S] cluster</name>
        <dbReference type="ChEBI" id="CHEBI:49883"/>
    </cofactor>
</comment>
<gene>
    <name evidence="7" type="ORF">CCY01nite_23820</name>
</gene>
<feature type="domain" description="Radical SAM core" evidence="6">
    <location>
        <begin position="90"/>
        <end position="312"/>
    </location>
</feature>
<dbReference type="InterPro" id="IPR058240">
    <property type="entry name" value="rSAM_sf"/>
</dbReference>
<name>A0A512RKC0_9BACT</name>
<evidence type="ECO:0000256" key="2">
    <source>
        <dbReference type="ARBA" id="ARBA00022691"/>
    </source>
</evidence>
<dbReference type="InterPro" id="IPR007197">
    <property type="entry name" value="rSAM"/>
</dbReference>
<dbReference type="RefSeq" id="WP_146861593.1">
    <property type="nucleotide sequence ID" value="NZ_BKAU01000002.1"/>
</dbReference>
<dbReference type="InterPro" id="IPR013785">
    <property type="entry name" value="Aldolase_TIM"/>
</dbReference>
<dbReference type="PANTHER" id="PTHR11228">
    <property type="entry name" value="RADICAL SAM DOMAIN PROTEIN"/>
    <property type="match status" value="1"/>
</dbReference>
<dbReference type="SFLD" id="SFLDS00029">
    <property type="entry name" value="Radical_SAM"/>
    <property type="match status" value="1"/>
</dbReference>
<evidence type="ECO:0000256" key="1">
    <source>
        <dbReference type="ARBA" id="ARBA00001966"/>
    </source>
</evidence>
<evidence type="ECO:0000256" key="3">
    <source>
        <dbReference type="ARBA" id="ARBA00022723"/>
    </source>
</evidence>
<dbReference type="Pfam" id="PF04055">
    <property type="entry name" value="Radical_SAM"/>
    <property type="match status" value="1"/>
</dbReference>
<dbReference type="GO" id="GO:0051536">
    <property type="term" value="F:iron-sulfur cluster binding"/>
    <property type="evidence" value="ECO:0007669"/>
    <property type="project" value="UniProtKB-KW"/>
</dbReference>
<evidence type="ECO:0000259" key="6">
    <source>
        <dbReference type="PROSITE" id="PS51918"/>
    </source>
</evidence>
<dbReference type="SFLD" id="SFLDG01067">
    <property type="entry name" value="SPASM/twitch_domain_containing"/>
    <property type="match status" value="1"/>
</dbReference>
<evidence type="ECO:0000313" key="7">
    <source>
        <dbReference type="EMBL" id="GEP96122.1"/>
    </source>
</evidence>
<dbReference type="PROSITE" id="PS51918">
    <property type="entry name" value="RADICAL_SAM"/>
    <property type="match status" value="1"/>
</dbReference>
<dbReference type="GO" id="GO:0003824">
    <property type="term" value="F:catalytic activity"/>
    <property type="evidence" value="ECO:0007669"/>
    <property type="project" value="InterPro"/>
</dbReference>
<comment type="caution">
    <text evidence="7">The sequence shown here is derived from an EMBL/GenBank/DDBJ whole genome shotgun (WGS) entry which is preliminary data.</text>
</comment>
<dbReference type="CDD" id="cd01335">
    <property type="entry name" value="Radical_SAM"/>
    <property type="match status" value="1"/>
</dbReference>
<keyword evidence="5" id="KW-0411">Iron-sulfur</keyword>
<dbReference type="NCBIfam" id="TIGR03977">
    <property type="entry name" value="rSAM_pair_HxsC"/>
    <property type="match status" value="1"/>
</dbReference>
<organism evidence="7 8">
    <name type="scientific">Chitinophaga cymbidii</name>
    <dbReference type="NCBI Taxonomy" id="1096750"/>
    <lineage>
        <taxon>Bacteria</taxon>
        <taxon>Pseudomonadati</taxon>
        <taxon>Bacteroidota</taxon>
        <taxon>Chitinophagia</taxon>
        <taxon>Chitinophagales</taxon>
        <taxon>Chitinophagaceae</taxon>
        <taxon>Chitinophaga</taxon>
    </lineage>
</organism>
<dbReference type="InterPro" id="IPR024032">
    <property type="entry name" value="rSAM_paired_HxsC"/>
</dbReference>
<accession>A0A512RKC0</accession>
<keyword evidence="3" id="KW-0479">Metal-binding</keyword>
<dbReference type="Proteomes" id="UP000321436">
    <property type="component" value="Unassembled WGS sequence"/>
</dbReference>
<dbReference type="GO" id="GO:0006783">
    <property type="term" value="P:heme biosynthetic process"/>
    <property type="evidence" value="ECO:0007669"/>
    <property type="project" value="TreeGrafter"/>
</dbReference>
<dbReference type="AlphaFoldDB" id="A0A512RKC0"/>
<dbReference type="PANTHER" id="PTHR11228:SF7">
    <property type="entry name" value="PQQA PEPTIDE CYCLASE"/>
    <property type="match status" value="1"/>
</dbReference>
<sequence length="378" mass="42734">MLLKTKGVAFGIHTPIVGRVTFDAADDAEILIVEGELPVEMGQFKAVLTNLDVIKSIDMPIVYGVPNFLHLKSGDIVVINTDGVVNTQYRVDSSHNFLLFTERCNSNCLMCSQPPRDKDDTSYFFDIYSQMIPLIPKGCQEIGITGGEPTLLGERFFKLLELLQYHLPDTEVHCLTNGRSFSRQNIAERLGALSFDRLMLGIPIYSDFNSLHNYIVQAENAFEQTIQGLYNLAKQNVRIELRIVLHKPSISRLGKLSKFIYKNLPFVEHIAFMALENQGYTPHNMDKLWIDPIEYGEDLAEAMTYLSDHGMNVSLYNSQLCVTPNSIWQFSRKSISDWKNVYLNECDKCSMRNECGGFFSSGVIKHSMGIKAFPVTDS</sequence>